<dbReference type="Proteomes" id="UP001430953">
    <property type="component" value="Unassembled WGS sequence"/>
</dbReference>
<gene>
    <name evidence="1" type="ORF">PUN28_011807</name>
</gene>
<accession>A0AAW2FJD0</accession>
<organism evidence="1 2">
    <name type="scientific">Cardiocondyla obscurior</name>
    <dbReference type="NCBI Taxonomy" id="286306"/>
    <lineage>
        <taxon>Eukaryota</taxon>
        <taxon>Metazoa</taxon>
        <taxon>Ecdysozoa</taxon>
        <taxon>Arthropoda</taxon>
        <taxon>Hexapoda</taxon>
        <taxon>Insecta</taxon>
        <taxon>Pterygota</taxon>
        <taxon>Neoptera</taxon>
        <taxon>Endopterygota</taxon>
        <taxon>Hymenoptera</taxon>
        <taxon>Apocrita</taxon>
        <taxon>Aculeata</taxon>
        <taxon>Formicoidea</taxon>
        <taxon>Formicidae</taxon>
        <taxon>Myrmicinae</taxon>
        <taxon>Cardiocondyla</taxon>
    </lineage>
</organism>
<dbReference type="EMBL" id="JADYXP020000011">
    <property type="protein sequence ID" value="KAL0114749.1"/>
    <property type="molecule type" value="Genomic_DNA"/>
</dbReference>
<comment type="caution">
    <text evidence="1">The sequence shown here is derived from an EMBL/GenBank/DDBJ whole genome shotgun (WGS) entry which is preliminary data.</text>
</comment>
<proteinExistence type="predicted"/>
<reference evidence="1 2" key="1">
    <citation type="submission" date="2023-03" db="EMBL/GenBank/DDBJ databases">
        <title>High recombination rates correlate with genetic variation in Cardiocondyla obscurior ants.</title>
        <authorList>
            <person name="Errbii M."/>
        </authorList>
    </citation>
    <scope>NUCLEOTIDE SEQUENCE [LARGE SCALE GENOMIC DNA]</scope>
    <source>
        <strain evidence="1">Alpha-2009</strain>
        <tissue evidence="1">Whole body</tissue>
    </source>
</reference>
<keyword evidence="2" id="KW-1185">Reference proteome</keyword>
<sequence>MISRSLTRASTYTVEYINARIKDENPNLKRKSMNRSYCDISDCLLAPFSSHKKCSSNITYIIIIAPCRNFPCYTLYRSITSVYMYIHIYVQTFASKSARVHVSPSEINEFS</sequence>
<name>A0AAW2FJD0_9HYME</name>
<evidence type="ECO:0000313" key="1">
    <source>
        <dbReference type="EMBL" id="KAL0114749.1"/>
    </source>
</evidence>
<protein>
    <submittedName>
        <fullName evidence="1">Uncharacterized protein</fullName>
    </submittedName>
</protein>
<evidence type="ECO:0000313" key="2">
    <source>
        <dbReference type="Proteomes" id="UP001430953"/>
    </source>
</evidence>
<dbReference type="AlphaFoldDB" id="A0AAW2FJD0"/>